<evidence type="ECO:0000259" key="2">
    <source>
        <dbReference type="Pfam" id="PF13524"/>
    </source>
</evidence>
<feature type="domain" description="Spore protein YkvP N-terminal" evidence="1">
    <location>
        <begin position="3"/>
        <end position="107"/>
    </location>
</feature>
<name>A0A2L2XDZ7_9FIRM</name>
<comment type="caution">
    <text evidence="3">The sequence shown here is derived from an EMBL/GenBank/DDBJ whole genome shotgun (WGS) entry which is preliminary data.</text>
</comment>
<gene>
    <name evidence="3" type="ORF">DCCM_0652</name>
</gene>
<evidence type="ECO:0000313" key="3">
    <source>
        <dbReference type="EMBL" id="GBF32456.1"/>
    </source>
</evidence>
<dbReference type="RefSeq" id="WP_104370991.1">
    <property type="nucleotide sequence ID" value="NZ_BFAV01000030.1"/>
</dbReference>
<dbReference type="OrthoDB" id="7019976at2"/>
<organism evidence="3 4">
    <name type="scientific">Desulfocucumis palustris</name>
    <dbReference type="NCBI Taxonomy" id="1898651"/>
    <lineage>
        <taxon>Bacteria</taxon>
        <taxon>Bacillati</taxon>
        <taxon>Bacillota</taxon>
        <taxon>Clostridia</taxon>
        <taxon>Eubacteriales</taxon>
        <taxon>Desulfocucumaceae</taxon>
        <taxon>Desulfocucumis</taxon>
    </lineage>
</organism>
<feature type="domain" description="Spore protein YkvP/CgeB glycosyl transferase-like" evidence="2">
    <location>
        <begin position="168"/>
        <end position="312"/>
    </location>
</feature>
<dbReference type="EMBL" id="BFAV01000030">
    <property type="protein sequence ID" value="GBF32456.1"/>
    <property type="molecule type" value="Genomic_DNA"/>
</dbReference>
<dbReference type="InterPro" id="IPR024542">
    <property type="entry name" value="YkvP_N"/>
</dbReference>
<proteinExistence type="predicted"/>
<dbReference type="Proteomes" id="UP000239549">
    <property type="component" value="Unassembled WGS sequence"/>
</dbReference>
<reference evidence="4" key="1">
    <citation type="submission" date="2018-02" db="EMBL/GenBank/DDBJ databases">
        <title>Genome sequence of Desulfocucumis palustris strain NAW-5.</title>
        <authorList>
            <person name="Watanabe M."/>
            <person name="Kojima H."/>
            <person name="Fukui M."/>
        </authorList>
    </citation>
    <scope>NUCLEOTIDE SEQUENCE [LARGE SCALE GENOMIC DNA]</scope>
    <source>
        <strain evidence="4">NAW-5</strain>
    </source>
</reference>
<sequence length="320" mass="36709">MKFLFVNGPPIIKYGLAAGLAEAGEDAAIIEVPGNIEENPEYFREQLILQRPDFVVVEGTAILKPYQVLFPVLNEFNVPLIFWAIDDPVEFKNFSLHLARRAKYVFTTDIDCLPLYLRHGIRAAHMQFACLPSFHKRAAPLNELKHDIIFVGNNYHKYAARIRGLDSILKPLIDSGLDLKIYGNRWWVDGKRPLTLNSRHYGGYLPYEMLPAAYSSAKIVLGLHSVDSSPTMMSMRTFEALGCGTFHLSQWTPAIENLFINHRHLVWSKSAEETLELVKYYLPRGDLRERIARAGQEEVYKKHTYPARAKEMKRFLSEEI</sequence>
<dbReference type="AlphaFoldDB" id="A0A2L2XDZ7"/>
<evidence type="ECO:0000313" key="4">
    <source>
        <dbReference type="Proteomes" id="UP000239549"/>
    </source>
</evidence>
<evidence type="ECO:0000259" key="1">
    <source>
        <dbReference type="Pfam" id="PF12996"/>
    </source>
</evidence>
<dbReference type="Pfam" id="PF12996">
    <property type="entry name" value="DUF3880"/>
    <property type="match status" value="1"/>
</dbReference>
<dbReference type="InterPro" id="IPR055259">
    <property type="entry name" value="YkvP/CgeB_Glyco_trans-like"/>
</dbReference>
<protein>
    <submittedName>
        <fullName evidence="3">Uncharacterized protein</fullName>
    </submittedName>
</protein>
<dbReference type="SUPFAM" id="SSF53756">
    <property type="entry name" value="UDP-Glycosyltransferase/glycogen phosphorylase"/>
    <property type="match status" value="1"/>
</dbReference>
<accession>A0A2L2XDZ7</accession>
<dbReference type="Pfam" id="PF13524">
    <property type="entry name" value="Glyco_trans_1_2"/>
    <property type="match status" value="1"/>
</dbReference>
<dbReference type="Gene3D" id="3.40.50.2000">
    <property type="entry name" value="Glycogen Phosphorylase B"/>
    <property type="match status" value="1"/>
</dbReference>
<keyword evidence="4" id="KW-1185">Reference proteome</keyword>